<comment type="caution">
    <text evidence="5">The sequence shown here is derived from an EMBL/GenBank/DDBJ whole genome shotgun (WGS) entry which is preliminary data.</text>
</comment>
<gene>
    <name evidence="5" type="ORF">QH73_0005810</name>
</gene>
<dbReference type="Gene3D" id="1.25.40.10">
    <property type="entry name" value="Tetratricopeptide repeat domain"/>
    <property type="match status" value="2"/>
</dbReference>
<keyword evidence="2 3" id="KW-0802">TPR repeat</keyword>
<reference evidence="5 6" key="1">
    <citation type="journal article" date="2015" name="Genome Announc.">
        <title>Draft Genome Sequence of the Terrestrial Cyanobacterium Scytonema millei VB511283, Isolated from Eastern India.</title>
        <authorList>
            <person name="Sen D."/>
            <person name="Chandrababunaidu M.M."/>
            <person name="Singh D."/>
            <person name="Sanghi N."/>
            <person name="Ghorai A."/>
            <person name="Mishra G.P."/>
            <person name="Madduluri M."/>
            <person name="Adhikary S.P."/>
            <person name="Tripathy S."/>
        </authorList>
    </citation>
    <scope>NUCLEOTIDE SEQUENCE [LARGE SCALE GENOMIC DNA]</scope>
    <source>
        <strain evidence="5 6">VB511283</strain>
    </source>
</reference>
<dbReference type="PROSITE" id="PS50005">
    <property type="entry name" value="TPR"/>
    <property type="match status" value="2"/>
</dbReference>
<feature type="repeat" description="TPR" evidence="3">
    <location>
        <begin position="171"/>
        <end position="204"/>
    </location>
</feature>
<evidence type="ECO:0000256" key="2">
    <source>
        <dbReference type="ARBA" id="ARBA00022803"/>
    </source>
</evidence>
<keyword evidence="1" id="KW-0677">Repeat</keyword>
<evidence type="ECO:0000256" key="1">
    <source>
        <dbReference type="ARBA" id="ARBA00022737"/>
    </source>
</evidence>
<dbReference type="InterPro" id="IPR051685">
    <property type="entry name" value="Ycf3/AcsC/BcsC/TPR_MFPF"/>
</dbReference>
<dbReference type="RefSeq" id="WP_039715580.1">
    <property type="nucleotide sequence ID" value="NZ_JTJC03000001.1"/>
</dbReference>
<dbReference type="SUPFAM" id="SSF48452">
    <property type="entry name" value="TPR-like"/>
    <property type="match status" value="1"/>
</dbReference>
<dbReference type="OrthoDB" id="9769030at2"/>
<evidence type="ECO:0000313" key="5">
    <source>
        <dbReference type="EMBL" id="NHC34181.1"/>
    </source>
</evidence>
<dbReference type="SMART" id="SM00028">
    <property type="entry name" value="TPR"/>
    <property type="match status" value="6"/>
</dbReference>
<keyword evidence="6" id="KW-1185">Reference proteome</keyword>
<keyword evidence="4" id="KW-0472">Membrane</keyword>
<dbReference type="InterPro" id="IPR013105">
    <property type="entry name" value="TPR_2"/>
</dbReference>
<accession>A0A9X5E2U9</accession>
<dbReference type="InterPro" id="IPR011990">
    <property type="entry name" value="TPR-like_helical_dom_sf"/>
</dbReference>
<dbReference type="EMBL" id="JTJC03000001">
    <property type="protein sequence ID" value="NHC34181.1"/>
    <property type="molecule type" value="Genomic_DNA"/>
</dbReference>
<dbReference type="AlphaFoldDB" id="A0A9X5E2U9"/>
<evidence type="ECO:0000313" key="6">
    <source>
        <dbReference type="Proteomes" id="UP000031532"/>
    </source>
</evidence>
<name>A0A9X5E2U9_9CYAN</name>
<keyword evidence="4" id="KW-0812">Transmembrane</keyword>
<dbReference type="InterPro" id="IPR019734">
    <property type="entry name" value="TPR_rpt"/>
</dbReference>
<keyword evidence="4" id="KW-1133">Transmembrane helix</keyword>
<proteinExistence type="predicted"/>
<sequence length="292" mass="33652">MFINLDKALILIEQSRYKLAATEIERQLAIDPNSSFAHALLSICLIEMERDREATQAAKRAVYLAPDLSDTHYNLAKILYIQKQLKSAKKAAQEAIRLEPEIADYFALLSVIQLAQGDRDRALSSAEQGLNLDAEHVLCLNLRAMALLRLRRYQEAQTTVDAAIFQDPENTAAYAIKGWVYLYCGNRDLAERCFRESLRLDPEQEQARTGIVEALKLKYSLYNFVFNYKSFSSQIHIYLRIVFIGIFMVLSLLNWLFLLIPFSMLLIEITQALFNLLLRFDTQWRSLHVPTH</sequence>
<feature type="transmembrane region" description="Helical" evidence="4">
    <location>
        <begin position="237"/>
        <end position="253"/>
    </location>
</feature>
<dbReference type="Proteomes" id="UP000031532">
    <property type="component" value="Unassembled WGS sequence"/>
</dbReference>
<evidence type="ECO:0000256" key="3">
    <source>
        <dbReference type="PROSITE-ProRule" id="PRU00339"/>
    </source>
</evidence>
<dbReference type="Pfam" id="PF07719">
    <property type="entry name" value="TPR_2"/>
    <property type="match status" value="1"/>
</dbReference>
<organism evidence="5 6">
    <name type="scientific">Scytonema millei VB511283</name>
    <dbReference type="NCBI Taxonomy" id="1245923"/>
    <lineage>
        <taxon>Bacteria</taxon>
        <taxon>Bacillati</taxon>
        <taxon>Cyanobacteriota</taxon>
        <taxon>Cyanophyceae</taxon>
        <taxon>Nostocales</taxon>
        <taxon>Scytonemataceae</taxon>
        <taxon>Scytonema</taxon>
    </lineage>
</organism>
<dbReference type="PANTHER" id="PTHR44943">
    <property type="entry name" value="CELLULOSE SYNTHASE OPERON PROTEIN C"/>
    <property type="match status" value="1"/>
</dbReference>
<protein>
    <submittedName>
        <fullName evidence="5">Tetratricopeptide repeat protein</fullName>
    </submittedName>
</protein>
<feature type="repeat" description="TPR" evidence="3">
    <location>
        <begin position="69"/>
        <end position="102"/>
    </location>
</feature>
<dbReference type="Pfam" id="PF14559">
    <property type="entry name" value="TPR_19"/>
    <property type="match status" value="1"/>
</dbReference>
<dbReference type="PANTHER" id="PTHR44943:SF8">
    <property type="entry name" value="TPR REPEAT-CONTAINING PROTEIN MJ0263"/>
    <property type="match status" value="1"/>
</dbReference>
<evidence type="ECO:0000256" key="4">
    <source>
        <dbReference type="SAM" id="Phobius"/>
    </source>
</evidence>